<feature type="domain" description="HTH araC/xylS-type" evidence="4">
    <location>
        <begin position="227"/>
        <end position="328"/>
    </location>
</feature>
<accession>A0ABQ4TSN1</accession>
<dbReference type="InterPro" id="IPR018062">
    <property type="entry name" value="HTH_AraC-typ_CS"/>
</dbReference>
<dbReference type="SUPFAM" id="SSF46689">
    <property type="entry name" value="Homeodomain-like"/>
    <property type="match status" value="1"/>
</dbReference>
<keyword evidence="2" id="KW-0238">DNA-binding</keyword>
<dbReference type="InterPro" id="IPR009057">
    <property type="entry name" value="Homeodomain-like_sf"/>
</dbReference>
<reference evidence="5" key="2">
    <citation type="submission" date="2021-08" db="EMBL/GenBank/DDBJ databases">
        <authorList>
            <person name="Tani A."/>
            <person name="Ola A."/>
            <person name="Ogura Y."/>
            <person name="Katsura K."/>
            <person name="Hayashi T."/>
        </authorList>
    </citation>
    <scope>NUCLEOTIDE SEQUENCE</scope>
    <source>
        <strain evidence="5">DSM 23632</strain>
    </source>
</reference>
<dbReference type="PROSITE" id="PS00041">
    <property type="entry name" value="HTH_ARAC_FAMILY_1"/>
    <property type="match status" value="1"/>
</dbReference>
<evidence type="ECO:0000256" key="1">
    <source>
        <dbReference type="ARBA" id="ARBA00023015"/>
    </source>
</evidence>
<evidence type="ECO:0000259" key="4">
    <source>
        <dbReference type="PROSITE" id="PS01124"/>
    </source>
</evidence>
<sequence>MKGHGPLDPATWRPQSRLVASITSLRQLQVFNDRGGIAVDFDIRRSIQPDIEVVGSQSEAFSFWETRSASGFVTKPKFNAELVTIRFVTNGQIVYRHRTGKALGSPTHATLVGFEDLREVQASSGFNAVSATIAVEALVAANDALTGGTQVGLQPLAPIAEMTLPGMQALFCTLRQVQSRIQDVSRHDDLIFPLLKEVMSYQLLSSWPKREQSKPIAKKDISRHRFQTALDYIESHLSGTLMLADIAAAAGISVRSLQDDFRRRLGSTPVQFIIDRRLQNVHQDLSSPTKAMHSIGDVARRWGFVHMSDFGQRYRRLYGYPPSETPRDAARHH</sequence>
<dbReference type="InterPro" id="IPR050204">
    <property type="entry name" value="AraC_XylS_family_regulators"/>
</dbReference>
<dbReference type="InterPro" id="IPR018060">
    <property type="entry name" value="HTH_AraC"/>
</dbReference>
<evidence type="ECO:0000256" key="3">
    <source>
        <dbReference type="ARBA" id="ARBA00023163"/>
    </source>
</evidence>
<dbReference type="Proteomes" id="UP001055057">
    <property type="component" value="Unassembled WGS sequence"/>
</dbReference>
<dbReference type="PROSITE" id="PS01124">
    <property type="entry name" value="HTH_ARAC_FAMILY_2"/>
    <property type="match status" value="1"/>
</dbReference>
<proteinExistence type="predicted"/>
<organism evidence="5 6">
    <name type="scientific">Methylobacterium trifolii</name>
    <dbReference type="NCBI Taxonomy" id="1003092"/>
    <lineage>
        <taxon>Bacteria</taxon>
        <taxon>Pseudomonadati</taxon>
        <taxon>Pseudomonadota</taxon>
        <taxon>Alphaproteobacteria</taxon>
        <taxon>Hyphomicrobiales</taxon>
        <taxon>Methylobacteriaceae</taxon>
        <taxon>Methylobacterium</taxon>
    </lineage>
</organism>
<evidence type="ECO:0000313" key="5">
    <source>
        <dbReference type="EMBL" id="GJE58195.1"/>
    </source>
</evidence>
<protein>
    <submittedName>
        <fullName evidence="5">HTH-type transcriptional activator RhaS</fullName>
    </submittedName>
</protein>
<dbReference type="RefSeq" id="WP_238180825.1">
    <property type="nucleotide sequence ID" value="NZ_BPRB01000013.1"/>
</dbReference>
<name>A0ABQ4TSN1_9HYPH</name>
<dbReference type="Gene3D" id="1.10.10.60">
    <property type="entry name" value="Homeodomain-like"/>
    <property type="match status" value="1"/>
</dbReference>
<evidence type="ECO:0000256" key="2">
    <source>
        <dbReference type="ARBA" id="ARBA00023125"/>
    </source>
</evidence>
<evidence type="ECO:0000313" key="6">
    <source>
        <dbReference type="Proteomes" id="UP001055057"/>
    </source>
</evidence>
<keyword evidence="1" id="KW-0805">Transcription regulation</keyword>
<keyword evidence="3" id="KW-0804">Transcription</keyword>
<dbReference type="PANTHER" id="PTHR46796">
    <property type="entry name" value="HTH-TYPE TRANSCRIPTIONAL ACTIVATOR RHAS-RELATED"/>
    <property type="match status" value="1"/>
</dbReference>
<gene>
    <name evidence="5" type="primary">rhaS_1</name>
    <name evidence="5" type="ORF">MPOCJGCO_0274</name>
</gene>
<dbReference type="Pfam" id="PF12833">
    <property type="entry name" value="HTH_18"/>
    <property type="match status" value="1"/>
</dbReference>
<reference evidence="5" key="1">
    <citation type="journal article" date="2021" name="Front. Microbiol.">
        <title>Comprehensive Comparative Genomics and Phenotyping of Methylobacterium Species.</title>
        <authorList>
            <person name="Alessa O."/>
            <person name="Ogura Y."/>
            <person name="Fujitani Y."/>
            <person name="Takami H."/>
            <person name="Hayashi T."/>
            <person name="Sahin N."/>
            <person name="Tani A."/>
        </authorList>
    </citation>
    <scope>NUCLEOTIDE SEQUENCE</scope>
    <source>
        <strain evidence="5">DSM 23632</strain>
    </source>
</reference>
<keyword evidence="6" id="KW-1185">Reference proteome</keyword>
<comment type="caution">
    <text evidence="5">The sequence shown here is derived from an EMBL/GenBank/DDBJ whole genome shotgun (WGS) entry which is preliminary data.</text>
</comment>
<dbReference type="SMART" id="SM00342">
    <property type="entry name" value="HTH_ARAC"/>
    <property type="match status" value="1"/>
</dbReference>
<dbReference type="PANTHER" id="PTHR46796:SF12">
    <property type="entry name" value="HTH-TYPE DNA-BINDING TRANSCRIPTIONAL ACTIVATOR EUTR"/>
    <property type="match status" value="1"/>
</dbReference>
<dbReference type="EMBL" id="BPRB01000013">
    <property type="protein sequence ID" value="GJE58195.1"/>
    <property type="molecule type" value="Genomic_DNA"/>
</dbReference>